<keyword evidence="1" id="KW-0175">Coiled coil</keyword>
<feature type="coiled-coil region" evidence="1">
    <location>
        <begin position="80"/>
        <end position="107"/>
    </location>
</feature>
<dbReference type="Proteomes" id="UP000006233">
    <property type="component" value="Unassembled WGS sequence"/>
</dbReference>
<dbReference type="eggNOG" id="COG3040">
    <property type="taxonomic scope" value="Bacteria"/>
</dbReference>
<feature type="chain" id="PRO_5002999236" evidence="2">
    <location>
        <begin position="33"/>
        <end position="358"/>
    </location>
</feature>
<reference evidence="3 4" key="1">
    <citation type="submission" date="2009-09" db="EMBL/GenBank/DDBJ databases">
        <authorList>
            <person name="Weinstock G."/>
            <person name="Sodergren E."/>
            <person name="Clifton S."/>
            <person name="Fulton L."/>
            <person name="Fulton B."/>
            <person name="Courtney L."/>
            <person name="Fronick C."/>
            <person name="Harrison M."/>
            <person name="Strong C."/>
            <person name="Farmer C."/>
            <person name="Delahaunty K."/>
            <person name="Markovic C."/>
            <person name="Hall O."/>
            <person name="Minx P."/>
            <person name="Tomlinson C."/>
            <person name="Mitreva M."/>
            <person name="Nelson J."/>
            <person name="Hou S."/>
            <person name="Wollam A."/>
            <person name="Pepin K.H."/>
            <person name="Johnson M."/>
            <person name="Bhonagiri V."/>
            <person name="Nash W.E."/>
            <person name="Warren W."/>
            <person name="Chinwalla A."/>
            <person name="Mardis E.R."/>
            <person name="Wilson R.K."/>
        </authorList>
    </citation>
    <scope>NUCLEOTIDE SEQUENCE [LARGE SCALE GENOMIC DNA]</scope>
    <source>
        <strain evidence="3 4">F0254</strain>
    </source>
</reference>
<accession>C9MV06</accession>
<dbReference type="AlphaFoldDB" id="C9MV06"/>
<dbReference type="InterPro" id="IPR012674">
    <property type="entry name" value="Calycin"/>
</dbReference>
<dbReference type="EMBL" id="ACVB02000006">
    <property type="protein sequence ID" value="EEX75776.1"/>
    <property type="molecule type" value="Genomic_DNA"/>
</dbReference>
<gene>
    <name evidence="3" type="ORF">GCWU000323_00376</name>
</gene>
<dbReference type="RefSeq" id="WP_006803711.1">
    <property type="nucleotide sequence ID" value="NZ_GG700632.1"/>
</dbReference>
<dbReference type="HOGENOM" id="CLU_773383_0_0_0"/>
<evidence type="ECO:0000256" key="2">
    <source>
        <dbReference type="SAM" id="SignalP"/>
    </source>
</evidence>
<organism evidence="3 4">
    <name type="scientific">Leptotrichia hofstadii F0254</name>
    <dbReference type="NCBI Taxonomy" id="634994"/>
    <lineage>
        <taxon>Bacteria</taxon>
        <taxon>Fusobacteriati</taxon>
        <taxon>Fusobacteriota</taxon>
        <taxon>Fusobacteriia</taxon>
        <taxon>Fusobacteriales</taxon>
        <taxon>Leptotrichiaceae</taxon>
        <taxon>Leptotrichia</taxon>
    </lineage>
</organism>
<evidence type="ECO:0000313" key="4">
    <source>
        <dbReference type="Proteomes" id="UP000006233"/>
    </source>
</evidence>
<comment type="caution">
    <text evidence="3">The sequence shown here is derived from an EMBL/GenBank/DDBJ whole genome shotgun (WGS) entry which is preliminary data.</text>
</comment>
<sequence length="358" mass="42278">MNALNRQKINQYGNIKMYIAACFWIFSLTALANGSSASSNGNKVEDDAVKIDIIINKNNMSDFENENGNIQDENNEEGDLIFLDQIKDEEEDEKKKKQEKINKIEKFIRKIDEKVNPIIKFQVSKSYGTWYLLKSDDISETGLANIRYDFVQQENGYQIIKSYFDPKTDTWQEDRRRGWIEEKKGHVYLDVEKKYFKNNRNEILFFDKNYRYMVIRFNDGFTKVLSRYPNNDKISLEGDELAEFNSFVSNRSNMRDIYYNTNIKSIREIESDRKKDELRKKTEYLEQKLSENPASVFQIDTIGAKRYHERQLRKQKMSTPEKNTGTKGVEVIELDNKDLKNETEIKSNDNDTGVNKEY</sequence>
<name>C9MV06_9FUSO</name>
<dbReference type="Gene3D" id="2.40.128.20">
    <property type="match status" value="1"/>
</dbReference>
<keyword evidence="2" id="KW-0732">Signal</keyword>
<evidence type="ECO:0000313" key="3">
    <source>
        <dbReference type="EMBL" id="EEX75776.1"/>
    </source>
</evidence>
<proteinExistence type="predicted"/>
<feature type="signal peptide" evidence="2">
    <location>
        <begin position="1"/>
        <end position="32"/>
    </location>
</feature>
<protein>
    <submittedName>
        <fullName evidence="3">Uncharacterized protein</fullName>
    </submittedName>
</protein>
<evidence type="ECO:0000256" key="1">
    <source>
        <dbReference type="SAM" id="Coils"/>
    </source>
</evidence>